<dbReference type="SUPFAM" id="SSF51430">
    <property type="entry name" value="NAD(P)-linked oxidoreductase"/>
    <property type="match status" value="1"/>
</dbReference>
<name>A0A024K685_9MYCO</name>
<sequence>MTSSAGENLTQTTASIQLGDGLEVSSIGVGTMGLSPGVYGDATADDALRLIRSAIDRGATFIDTADAYGRGEGERLVGRAVAGQRERVTLATKFGYVAPQQGRPVDVGYRMKLFVDASPRHVAAAIDASLRRLAVDHVDLCYRHFPDPAVPVEETVGAMAQQVTAGKVRHLGLSNVTAEQLRRAHTVHPIAAVHCEYSLWNRSPERDLVQACRDTRTGTVAWGPLGSRFLTDTGFLDGQITVVPTTDFRSRNDRFNADNLGRNAQRFAALAELAQSVGCSSAQLALAWLIQRGWVPIPGTRNLDHLTENLVAARIAVPERITTIIDERFGPNSAVGAPFHEPSP</sequence>
<dbReference type="AlphaFoldDB" id="A0A024K685"/>
<dbReference type="OrthoDB" id="9768793at2"/>
<dbReference type="eggNOG" id="COG0667">
    <property type="taxonomic scope" value="Bacteria"/>
</dbReference>
<proteinExistence type="predicted"/>
<feature type="domain" description="NADP-dependent oxidoreductase" evidence="2">
    <location>
        <begin position="27"/>
        <end position="325"/>
    </location>
</feature>
<evidence type="ECO:0000313" key="3">
    <source>
        <dbReference type="EMBL" id="CDO91565.1"/>
    </source>
</evidence>
<dbReference type="STRING" id="47839.BN973_05974"/>
<dbReference type="GO" id="GO:0005737">
    <property type="term" value="C:cytoplasm"/>
    <property type="evidence" value="ECO:0007669"/>
    <property type="project" value="TreeGrafter"/>
</dbReference>
<protein>
    <submittedName>
        <fullName evidence="3">Aldo/keto reductase</fullName>
    </submittedName>
</protein>
<evidence type="ECO:0000259" key="2">
    <source>
        <dbReference type="Pfam" id="PF00248"/>
    </source>
</evidence>
<dbReference type="Proteomes" id="UP000193710">
    <property type="component" value="Unassembled WGS sequence"/>
</dbReference>
<dbReference type="InterPro" id="IPR023210">
    <property type="entry name" value="NADP_OxRdtase_dom"/>
</dbReference>
<dbReference type="HOGENOM" id="CLU_023205_2_1_11"/>
<dbReference type="Pfam" id="PF00248">
    <property type="entry name" value="Aldo_ket_red"/>
    <property type="match status" value="1"/>
</dbReference>
<dbReference type="InterPro" id="IPR050791">
    <property type="entry name" value="Aldo-Keto_reductase"/>
</dbReference>
<dbReference type="Proteomes" id="UP000028880">
    <property type="component" value="Unassembled WGS sequence"/>
</dbReference>
<dbReference type="EMBL" id="LQPY01000004">
    <property type="protein sequence ID" value="ORX07606.1"/>
    <property type="molecule type" value="Genomic_DNA"/>
</dbReference>
<dbReference type="EMBL" id="HG964447">
    <property type="protein sequence ID" value="CDO91565.1"/>
    <property type="molecule type" value="Genomic_DNA"/>
</dbReference>
<reference evidence="3" key="1">
    <citation type="journal article" date="2014" name="Genome Announc.">
        <title>Draft Genome Sequence of Mycobacterium triplex DSM 44626.</title>
        <authorList>
            <person name="Sassi M."/>
            <person name="Croce O."/>
            <person name="Robert C."/>
            <person name="Raoult D."/>
            <person name="Drancourt M."/>
        </authorList>
    </citation>
    <scope>NUCLEOTIDE SEQUENCE [LARGE SCALE GENOMIC DNA]</scope>
    <source>
        <strain evidence="3">DSM 44626</strain>
    </source>
</reference>
<reference evidence="3" key="2">
    <citation type="submission" date="2014-04" db="EMBL/GenBank/DDBJ databases">
        <authorList>
            <person name="Urmite Genomes U."/>
        </authorList>
    </citation>
    <scope>NUCLEOTIDE SEQUENCE</scope>
    <source>
        <strain evidence="3">DSM 44626</strain>
    </source>
</reference>
<accession>A0A024K685</accession>
<keyword evidence="5" id="KW-1185">Reference proteome</keyword>
<dbReference type="PANTHER" id="PTHR43625:SF40">
    <property type="entry name" value="ALDO-KETO REDUCTASE YAKC [NADP(+)]"/>
    <property type="match status" value="1"/>
</dbReference>
<dbReference type="InterPro" id="IPR036812">
    <property type="entry name" value="NAD(P)_OxRdtase_dom_sf"/>
</dbReference>
<organism evidence="3">
    <name type="scientific">Mycobacterium triplex</name>
    <dbReference type="NCBI Taxonomy" id="47839"/>
    <lineage>
        <taxon>Bacteria</taxon>
        <taxon>Bacillati</taxon>
        <taxon>Actinomycetota</taxon>
        <taxon>Actinomycetes</taxon>
        <taxon>Mycobacteriales</taxon>
        <taxon>Mycobacteriaceae</taxon>
        <taxon>Mycobacterium</taxon>
        <taxon>Mycobacterium simiae complex</taxon>
    </lineage>
</organism>
<evidence type="ECO:0000313" key="5">
    <source>
        <dbReference type="Proteomes" id="UP000193710"/>
    </source>
</evidence>
<dbReference type="PANTHER" id="PTHR43625">
    <property type="entry name" value="AFLATOXIN B1 ALDEHYDE REDUCTASE"/>
    <property type="match status" value="1"/>
</dbReference>
<dbReference type="Gene3D" id="3.20.20.100">
    <property type="entry name" value="NADP-dependent oxidoreductase domain"/>
    <property type="match status" value="1"/>
</dbReference>
<dbReference type="RefSeq" id="WP_051641709.1">
    <property type="nucleotide sequence ID" value="NZ_HG964447.1"/>
</dbReference>
<evidence type="ECO:0000256" key="1">
    <source>
        <dbReference type="ARBA" id="ARBA00023002"/>
    </source>
</evidence>
<evidence type="ECO:0000313" key="4">
    <source>
        <dbReference type="EMBL" id="ORX07606.1"/>
    </source>
</evidence>
<keyword evidence="1" id="KW-0560">Oxidoreductase</keyword>
<dbReference type="GO" id="GO:0016491">
    <property type="term" value="F:oxidoreductase activity"/>
    <property type="evidence" value="ECO:0007669"/>
    <property type="project" value="UniProtKB-KW"/>
</dbReference>
<gene>
    <name evidence="4" type="ORF">AWC29_05375</name>
    <name evidence="3" type="ORF">BN973_05974</name>
</gene>
<reference evidence="4 5" key="3">
    <citation type="submission" date="2016-01" db="EMBL/GenBank/DDBJ databases">
        <title>The new phylogeny of the genus Mycobacterium.</title>
        <authorList>
            <person name="Tarcisio F."/>
            <person name="Conor M."/>
            <person name="Antonella G."/>
            <person name="Elisabetta G."/>
            <person name="Giulia F.S."/>
            <person name="Sara T."/>
            <person name="Anna F."/>
            <person name="Clotilde B."/>
            <person name="Roberto B."/>
            <person name="Veronica D.S."/>
            <person name="Fabio R."/>
            <person name="Monica P."/>
            <person name="Olivier J."/>
            <person name="Enrico T."/>
            <person name="Nicola S."/>
        </authorList>
    </citation>
    <scope>NUCLEOTIDE SEQUENCE [LARGE SCALE GENOMIC DNA]</scope>
    <source>
        <strain evidence="4 5">DSM 44626</strain>
    </source>
</reference>